<dbReference type="Proteomes" id="UP000016943">
    <property type="component" value="Chromosome"/>
</dbReference>
<dbReference type="eggNOG" id="COG1381">
    <property type="taxonomic scope" value="Bacteria"/>
</dbReference>
<dbReference type="RefSeq" id="WP_021011941.1">
    <property type="nucleotide sequence ID" value="NC_022198.1"/>
</dbReference>
<sequence length="238" mass="26719">MRSFRDQALVTRTYDFGEADRIVTLLTRNHGVVRAVAKGIRRTNSRFGARVQQFNLIDVNLYPGRNLATLTQADTIRHYGKLIDDYDHYTAGAIILEAAQKLTLHTPPGDPYTFDQATRALECIPVHPTIAIDAFILTTMRHNGWEPTLYNCANCEKPGPHHHFHPASGGAVCEDCRPPAATPAPGESLRILWWILAGHTELAAAANSVDIHTAHNLTLDYFHWHTEQRLRSLRTVEQ</sequence>
<dbReference type="HAMAP" id="MF_00201">
    <property type="entry name" value="RecO"/>
    <property type="match status" value="1"/>
</dbReference>
<dbReference type="AlphaFoldDB" id="U3GYY2"/>
<dbReference type="InterPro" id="IPR022572">
    <property type="entry name" value="DNA_rep/recomb_RecO_N"/>
</dbReference>
<dbReference type="GO" id="GO:0043590">
    <property type="term" value="C:bacterial nucleoid"/>
    <property type="evidence" value="ECO:0007669"/>
    <property type="project" value="TreeGrafter"/>
</dbReference>
<dbReference type="PANTHER" id="PTHR33991">
    <property type="entry name" value="DNA REPAIR PROTEIN RECO"/>
    <property type="match status" value="1"/>
</dbReference>
<evidence type="ECO:0000256" key="4">
    <source>
        <dbReference type="ARBA" id="ARBA00022763"/>
    </source>
</evidence>
<keyword evidence="6 8" id="KW-0234">DNA repair</keyword>
<dbReference type="InterPro" id="IPR042242">
    <property type="entry name" value="RecO_C"/>
</dbReference>
<dbReference type="EMBL" id="CP006365">
    <property type="protein sequence ID" value="AGU15551.1"/>
    <property type="molecule type" value="Genomic_DNA"/>
</dbReference>
<evidence type="ECO:0000256" key="1">
    <source>
        <dbReference type="ARBA" id="ARBA00003065"/>
    </source>
</evidence>
<accession>U3GYY2</accession>
<keyword evidence="5 8" id="KW-0233">DNA recombination</keyword>
<dbReference type="GO" id="GO:0006302">
    <property type="term" value="P:double-strand break repair"/>
    <property type="evidence" value="ECO:0007669"/>
    <property type="project" value="TreeGrafter"/>
</dbReference>
<evidence type="ECO:0000256" key="2">
    <source>
        <dbReference type="ARBA" id="ARBA00007452"/>
    </source>
</evidence>
<dbReference type="NCBIfam" id="TIGR00613">
    <property type="entry name" value="reco"/>
    <property type="match status" value="1"/>
</dbReference>
<dbReference type="OrthoDB" id="9812244at2"/>
<evidence type="ECO:0000256" key="7">
    <source>
        <dbReference type="ARBA" id="ARBA00033409"/>
    </source>
</evidence>
<dbReference type="Pfam" id="PF11967">
    <property type="entry name" value="RecO_N"/>
    <property type="match status" value="1"/>
</dbReference>
<feature type="domain" description="DNA replication/recombination mediator RecO N-terminal" evidence="9">
    <location>
        <begin position="1"/>
        <end position="78"/>
    </location>
</feature>
<evidence type="ECO:0000256" key="6">
    <source>
        <dbReference type="ARBA" id="ARBA00023204"/>
    </source>
</evidence>
<dbReference type="HOGENOM" id="CLU_066632_1_1_11"/>
<dbReference type="KEGG" id="caz:CARG_07150"/>
<gene>
    <name evidence="8" type="primary">recO</name>
    <name evidence="10" type="ORF">CARG_07150</name>
</gene>
<dbReference type="SUPFAM" id="SSF57863">
    <property type="entry name" value="ArfGap/RecO-like zinc finger"/>
    <property type="match status" value="1"/>
</dbReference>
<dbReference type="STRING" id="1348662.CARG_07150"/>
<dbReference type="PATRIC" id="fig|1348662.3.peg.1405"/>
<organism evidence="10 11">
    <name type="scientific">Corynebacterium argentoratense DSM 44202</name>
    <dbReference type="NCBI Taxonomy" id="1348662"/>
    <lineage>
        <taxon>Bacteria</taxon>
        <taxon>Bacillati</taxon>
        <taxon>Actinomycetota</taxon>
        <taxon>Actinomycetes</taxon>
        <taxon>Mycobacteriales</taxon>
        <taxon>Corynebacteriaceae</taxon>
        <taxon>Corynebacterium</taxon>
    </lineage>
</organism>
<evidence type="ECO:0000313" key="10">
    <source>
        <dbReference type="EMBL" id="AGU15551.1"/>
    </source>
</evidence>
<evidence type="ECO:0000256" key="5">
    <source>
        <dbReference type="ARBA" id="ARBA00023172"/>
    </source>
</evidence>
<dbReference type="GO" id="GO:0006310">
    <property type="term" value="P:DNA recombination"/>
    <property type="evidence" value="ECO:0007669"/>
    <property type="project" value="UniProtKB-UniRule"/>
</dbReference>
<evidence type="ECO:0000313" key="11">
    <source>
        <dbReference type="Proteomes" id="UP000016943"/>
    </source>
</evidence>
<dbReference type="PANTHER" id="PTHR33991:SF1">
    <property type="entry name" value="DNA REPAIR PROTEIN RECO"/>
    <property type="match status" value="1"/>
</dbReference>
<evidence type="ECO:0000259" key="9">
    <source>
        <dbReference type="Pfam" id="PF11967"/>
    </source>
</evidence>
<dbReference type="Gene3D" id="1.20.1440.120">
    <property type="entry name" value="Recombination protein O, C-terminal domain"/>
    <property type="match status" value="1"/>
</dbReference>
<dbReference type="InterPro" id="IPR012340">
    <property type="entry name" value="NA-bd_OB-fold"/>
</dbReference>
<name>U3GYY2_9CORY</name>
<dbReference type="GeneID" id="78250189"/>
<dbReference type="SUPFAM" id="SSF50249">
    <property type="entry name" value="Nucleic acid-binding proteins"/>
    <property type="match status" value="1"/>
</dbReference>
<dbReference type="Pfam" id="PF02565">
    <property type="entry name" value="RecO_C"/>
    <property type="match status" value="1"/>
</dbReference>
<dbReference type="Gene3D" id="2.40.50.140">
    <property type="entry name" value="Nucleic acid-binding proteins"/>
    <property type="match status" value="1"/>
</dbReference>
<reference evidence="10 11" key="1">
    <citation type="journal article" date="2013" name="Genome Announc.">
        <title>Whole-Genome Sequence of the Clinical Strain Corynebacterium argentoratense DSM 44202, Isolated from a Human Throat Specimen.</title>
        <authorList>
            <person name="Bomholt C."/>
            <person name="Glaub A."/>
            <person name="Gravermann K."/>
            <person name="Albersmeier A."/>
            <person name="Brinkrolf K."/>
            <person name="Ruckert C."/>
            <person name="Tauch A."/>
        </authorList>
    </citation>
    <scope>NUCLEOTIDE SEQUENCE [LARGE SCALE GENOMIC DNA]</scope>
    <source>
        <strain evidence="10">DSM 44202</strain>
    </source>
</reference>
<keyword evidence="4 8" id="KW-0227">DNA damage</keyword>
<comment type="function">
    <text evidence="1 8">Involved in DNA repair and RecF pathway recombination.</text>
</comment>
<dbReference type="InterPro" id="IPR003717">
    <property type="entry name" value="RecO"/>
</dbReference>
<keyword evidence="11" id="KW-1185">Reference proteome</keyword>
<dbReference type="InterPro" id="IPR037278">
    <property type="entry name" value="ARFGAP/RecO"/>
</dbReference>
<protein>
    <recommendedName>
        <fullName evidence="3 8">DNA repair protein RecO</fullName>
    </recommendedName>
    <alternativeName>
        <fullName evidence="7 8">Recombination protein O</fullName>
    </alternativeName>
</protein>
<proteinExistence type="inferred from homology"/>
<comment type="similarity">
    <text evidence="2 8">Belongs to the RecO family.</text>
</comment>
<evidence type="ECO:0000256" key="3">
    <source>
        <dbReference type="ARBA" id="ARBA00021310"/>
    </source>
</evidence>
<evidence type="ECO:0000256" key="8">
    <source>
        <dbReference type="HAMAP-Rule" id="MF_00201"/>
    </source>
</evidence>